<dbReference type="HOGENOM" id="CLU_2065165_0_0_1"/>
<evidence type="ECO:0000256" key="1">
    <source>
        <dbReference type="SAM" id="Phobius"/>
    </source>
</evidence>
<sequence length="119" mass="13495">MAYAIVEYMPAAFSLLAYIHLMYCSANMLRMLKTSENPNKMLTQIQYQCHSVNGDVQYPQRSHGWRLSGQVYKLEEYLTKEGKGTSNSPGPNDKPTINADAIIFTTDVVIDALFRLLEL</sequence>
<protein>
    <submittedName>
        <fullName evidence="2">Uncharacterized protein</fullName>
    </submittedName>
</protein>
<evidence type="ECO:0000313" key="3">
    <source>
        <dbReference type="Proteomes" id="UP000026961"/>
    </source>
</evidence>
<keyword evidence="3" id="KW-1185">Reference proteome</keyword>
<dbReference type="Proteomes" id="UP000026961">
    <property type="component" value="Chromosome 8"/>
</dbReference>
<organism evidence="2">
    <name type="scientific">Oryza glumipatula</name>
    <dbReference type="NCBI Taxonomy" id="40148"/>
    <lineage>
        <taxon>Eukaryota</taxon>
        <taxon>Viridiplantae</taxon>
        <taxon>Streptophyta</taxon>
        <taxon>Embryophyta</taxon>
        <taxon>Tracheophyta</taxon>
        <taxon>Spermatophyta</taxon>
        <taxon>Magnoliopsida</taxon>
        <taxon>Liliopsida</taxon>
        <taxon>Poales</taxon>
        <taxon>Poaceae</taxon>
        <taxon>BOP clade</taxon>
        <taxon>Oryzoideae</taxon>
        <taxon>Oryzeae</taxon>
        <taxon>Oryzinae</taxon>
        <taxon>Oryza</taxon>
    </lineage>
</organism>
<keyword evidence="1" id="KW-0812">Transmembrane</keyword>
<reference evidence="2" key="1">
    <citation type="submission" date="2015-04" db="UniProtKB">
        <authorList>
            <consortium name="EnsemblPlants"/>
        </authorList>
    </citation>
    <scope>IDENTIFICATION</scope>
</reference>
<evidence type="ECO:0000313" key="2">
    <source>
        <dbReference type="EnsemblPlants" id="OGLUM08G23700.1"/>
    </source>
</evidence>
<name>A0A0E0AYF7_9ORYZ</name>
<proteinExistence type="predicted"/>
<feature type="transmembrane region" description="Helical" evidence="1">
    <location>
        <begin position="12"/>
        <end position="32"/>
    </location>
</feature>
<keyword evidence="1" id="KW-1133">Transmembrane helix</keyword>
<dbReference type="Gramene" id="OGLUM08G23700.1">
    <property type="protein sequence ID" value="OGLUM08G23700.1"/>
    <property type="gene ID" value="OGLUM08G23700"/>
</dbReference>
<reference evidence="2" key="2">
    <citation type="submission" date="2018-05" db="EMBL/GenBank/DDBJ databases">
        <title>OgluRS3 (Oryza glumaepatula Reference Sequence Version 3).</title>
        <authorList>
            <person name="Zhang J."/>
            <person name="Kudrna D."/>
            <person name="Lee S."/>
            <person name="Talag J."/>
            <person name="Welchert J."/>
            <person name="Wing R.A."/>
        </authorList>
    </citation>
    <scope>NUCLEOTIDE SEQUENCE [LARGE SCALE GENOMIC DNA]</scope>
</reference>
<accession>A0A0E0AYF7</accession>
<dbReference type="EnsemblPlants" id="OGLUM08G23700.1">
    <property type="protein sequence ID" value="OGLUM08G23700.1"/>
    <property type="gene ID" value="OGLUM08G23700"/>
</dbReference>
<dbReference type="AlphaFoldDB" id="A0A0E0AYF7"/>
<keyword evidence="1" id="KW-0472">Membrane</keyword>